<dbReference type="InterPro" id="IPR036388">
    <property type="entry name" value="WH-like_DNA-bd_sf"/>
</dbReference>
<dbReference type="InterPro" id="IPR036390">
    <property type="entry name" value="WH_DNA-bd_sf"/>
</dbReference>
<dbReference type="Gene3D" id="3.30.450.40">
    <property type="match status" value="1"/>
</dbReference>
<feature type="domain" description="IclR-ED" evidence="5">
    <location>
        <begin position="75"/>
        <end position="258"/>
    </location>
</feature>
<evidence type="ECO:0000259" key="4">
    <source>
        <dbReference type="PROSITE" id="PS51077"/>
    </source>
</evidence>
<keyword evidence="1" id="KW-0805">Transcription regulation</keyword>
<dbReference type="PROSITE" id="PS51078">
    <property type="entry name" value="ICLR_ED"/>
    <property type="match status" value="1"/>
</dbReference>
<dbReference type="Pfam" id="PF09339">
    <property type="entry name" value="HTH_IclR"/>
    <property type="match status" value="1"/>
</dbReference>
<accession>A0A433RUX4</accession>
<organism evidence="6 7">
    <name type="scientific">Candidatus Kurthia intestinigallinarum</name>
    <dbReference type="NCBI Taxonomy" id="1562256"/>
    <lineage>
        <taxon>Bacteria</taxon>
        <taxon>Bacillati</taxon>
        <taxon>Bacillota</taxon>
        <taxon>Bacilli</taxon>
        <taxon>Bacillales</taxon>
        <taxon>Caryophanaceae</taxon>
        <taxon>Kurthia</taxon>
    </lineage>
</organism>
<dbReference type="RefSeq" id="WP_126990325.1">
    <property type="nucleotide sequence ID" value="NZ_JTFC01000027.1"/>
</dbReference>
<evidence type="ECO:0000256" key="2">
    <source>
        <dbReference type="ARBA" id="ARBA00023125"/>
    </source>
</evidence>
<dbReference type="EMBL" id="JTFC01000027">
    <property type="protein sequence ID" value="RUS57096.1"/>
    <property type="molecule type" value="Genomic_DNA"/>
</dbReference>
<dbReference type="InterPro" id="IPR029016">
    <property type="entry name" value="GAF-like_dom_sf"/>
</dbReference>
<evidence type="ECO:0000313" key="6">
    <source>
        <dbReference type="EMBL" id="RUS57096.1"/>
    </source>
</evidence>
<comment type="caution">
    <text evidence="6">The sequence shown here is derived from an EMBL/GenBank/DDBJ whole genome shotgun (WGS) entry which is preliminary data.</text>
</comment>
<keyword evidence="2" id="KW-0238">DNA-binding</keyword>
<dbReference type="OrthoDB" id="9791752at2"/>
<evidence type="ECO:0000256" key="3">
    <source>
        <dbReference type="ARBA" id="ARBA00023163"/>
    </source>
</evidence>
<dbReference type="InterPro" id="IPR014757">
    <property type="entry name" value="Tscrpt_reg_IclR_C"/>
</dbReference>
<evidence type="ECO:0000256" key="1">
    <source>
        <dbReference type="ARBA" id="ARBA00023015"/>
    </source>
</evidence>
<evidence type="ECO:0000313" key="7">
    <source>
        <dbReference type="Proteomes" id="UP000288623"/>
    </source>
</evidence>
<dbReference type="PROSITE" id="PS51077">
    <property type="entry name" value="HTH_ICLR"/>
    <property type="match status" value="1"/>
</dbReference>
<name>A0A433RUX4_9BACL</name>
<dbReference type="Gene3D" id="1.10.10.10">
    <property type="entry name" value="Winged helix-like DNA-binding domain superfamily/Winged helix DNA-binding domain"/>
    <property type="match status" value="1"/>
</dbReference>
<gene>
    <name evidence="6" type="ORF">QI30_07485</name>
</gene>
<sequence length="258" mass="29034">MNQEKLEKNYLMNTVQKTAKILRSFTREEPKLSLTDLHKKTGIGVSSLQRFVATLVYEGFLIRDERTKLYRLGLSLFYLGKLVEQESSLLSLAKPALKQLNDKYNESVSMSILDGNERRCIVNFDSTHLLTARNHVGDTSPLYAGASAKSLLAFLPDEEITDYLDEVKFEMITENTVVDRAQLLAELADIRAKGYAVSRKERIFGACSVSAPIQTDSSTRPVASISVIIPEVRFDDVDLEQLTSDVMAAKREIERLVH</sequence>
<dbReference type="PANTHER" id="PTHR30136:SF35">
    <property type="entry name" value="HTH-TYPE TRANSCRIPTIONAL REGULATOR RV1719"/>
    <property type="match status" value="1"/>
</dbReference>
<keyword evidence="3" id="KW-0804">Transcription</keyword>
<proteinExistence type="predicted"/>
<reference evidence="6 7" key="1">
    <citation type="submission" date="2014-11" db="EMBL/GenBank/DDBJ databases">
        <title>Genome sequence and analysis of novel Kurthia sp.</title>
        <authorList>
            <person name="Lawson J.N."/>
            <person name="Gonzalez J.E."/>
            <person name="Rinauldi L."/>
            <person name="Xuan Z."/>
            <person name="Firman A."/>
            <person name="Shaddox L."/>
            <person name="Trudeau A."/>
            <person name="Shah S."/>
            <person name="Reiman D."/>
        </authorList>
    </citation>
    <scope>NUCLEOTIDE SEQUENCE [LARGE SCALE GENOMIC DNA]</scope>
    <source>
        <strain evidence="6 7">3B1D</strain>
    </source>
</reference>
<dbReference type="InterPro" id="IPR050707">
    <property type="entry name" value="HTH_MetabolicPath_Reg"/>
</dbReference>
<dbReference type="GO" id="GO:0045892">
    <property type="term" value="P:negative regulation of DNA-templated transcription"/>
    <property type="evidence" value="ECO:0007669"/>
    <property type="project" value="TreeGrafter"/>
</dbReference>
<dbReference type="AlphaFoldDB" id="A0A433RUX4"/>
<evidence type="ECO:0000259" key="5">
    <source>
        <dbReference type="PROSITE" id="PS51078"/>
    </source>
</evidence>
<dbReference type="InterPro" id="IPR005471">
    <property type="entry name" value="Tscrpt_reg_IclR_N"/>
</dbReference>
<dbReference type="SUPFAM" id="SSF46785">
    <property type="entry name" value="Winged helix' DNA-binding domain"/>
    <property type="match status" value="1"/>
</dbReference>
<dbReference type="Proteomes" id="UP000288623">
    <property type="component" value="Unassembled WGS sequence"/>
</dbReference>
<dbReference type="SUPFAM" id="SSF55781">
    <property type="entry name" value="GAF domain-like"/>
    <property type="match status" value="1"/>
</dbReference>
<dbReference type="PANTHER" id="PTHR30136">
    <property type="entry name" value="HELIX-TURN-HELIX TRANSCRIPTIONAL REGULATOR, ICLR FAMILY"/>
    <property type="match status" value="1"/>
</dbReference>
<feature type="domain" description="HTH iclR-type" evidence="4">
    <location>
        <begin position="12"/>
        <end position="74"/>
    </location>
</feature>
<dbReference type="GO" id="GO:0003677">
    <property type="term" value="F:DNA binding"/>
    <property type="evidence" value="ECO:0007669"/>
    <property type="project" value="UniProtKB-KW"/>
</dbReference>
<dbReference type="Pfam" id="PF01614">
    <property type="entry name" value="IclR_C"/>
    <property type="match status" value="1"/>
</dbReference>
<dbReference type="GO" id="GO:0003700">
    <property type="term" value="F:DNA-binding transcription factor activity"/>
    <property type="evidence" value="ECO:0007669"/>
    <property type="project" value="TreeGrafter"/>
</dbReference>
<protein>
    <submittedName>
        <fullName evidence="6">Transcriptional regulator</fullName>
    </submittedName>
</protein>
<dbReference type="SMART" id="SM00346">
    <property type="entry name" value="HTH_ICLR"/>
    <property type="match status" value="1"/>
</dbReference>
<keyword evidence="7" id="KW-1185">Reference proteome</keyword>